<dbReference type="EMBL" id="CP029479">
    <property type="protein sequence ID" value="AWM78438.1"/>
    <property type="molecule type" value="Genomic_DNA"/>
</dbReference>
<organism evidence="2 3">
    <name type="scientific">Phenylobacterium parvum</name>
    <dbReference type="NCBI Taxonomy" id="2201350"/>
    <lineage>
        <taxon>Bacteria</taxon>
        <taxon>Pseudomonadati</taxon>
        <taxon>Pseudomonadota</taxon>
        <taxon>Alphaproteobacteria</taxon>
        <taxon>Caulobacterales</taxon>
        <taxon>Caulobacteraceae</taxon>
        <taxon>Phenylobacterium</taxon>
    </lineage>
</organism>
<feature type="signal peptide" evidence="1">
    <location>
        <begin position="1"/>
        <end position="20"/>
    </location>
</feature>
<evidence type="ECO:0000313" key="2">
    <source>
        <dbReference type="EMBL" id="AWM78438.1"/>
    </source>
</evidence>
<proteinExistence type="predicted"/>
<feature type="chain" id="PRO_5016239892" evidence="1">
    <location>
        <begin position="21"/>
        <end position="132"/>
    </location>
</feature>
<reference evidence="3" key="1">
    <citation type="submission" date="2018-05" db="EMBL/GenBank/DDBJ databases">
        <title>Genome sequencing of Phenylobacterium sp. HYN0004.</title>
        <authorList>
            <person name="Yi H."/>
            <person name="Baek C."/>
        </authorList>
    </citation>
    <scope>NUCLEOTIDE SEQUENCE [LARGE SCALE GENOMIC DNA]</scope>
    <source>
        <strain evidence="3">HYN0004</strain>
    </source>
</reference>
<evidence type="ECO:0000256" key="1">
    <source>
        <dbReference type="SAM" id="SignalP"/>
    </source>
</evidence>
<protein>
    <submittedName>
        <fullName evidence="2">Tat pathway signal protein</fullName>
    </submittedName>
</protein>
<name>A0A2Z3I435_9CAUL</name>
<dbReference type="RefSeq" id="WP_110451004.1">
    <property type="nucleotide sequence ID" value="NZ_CP029479.1"/>
</dbReference>
<keyword evidence="1" id="KW-0732">Signal</keyword>
<accession>A0A2Z3I435</accession>
<evidence type="ECO:0000313" key="3">
    <source>
        <dbReference type="Proteomes" id="UP000247763"/>
    </source>
</evidence>
<dbReference type="AlphaFoldDB" id="A0A2Z3I435"/>
<gene>
    <name evidence="2" type="ORF">HYN04_12175</name>
</gene>
<dbReference type="Proteomes" id="UP000247763">
    <property type="component" value="Chromosome"/>
</dbReference>
<dbReference type="KEGG" id="phb:HYN04_12175"/>
<keyword evidence="3" id="KW-1185">Reference proteome</keyword>
<dbReference type="OrthoDB" id="7173442at2"/>
<sequence length="132" mass="13993">MLRRVLLASLAALAASPATAAAPPTGGGGNQKASFVRLPVFNANVVRSNRTRGVLSVESGVDVPDAKLRARVQMLIPRLRADLSRRLALYTDNLAPGLSPNLDLLVPQLQKQVDQTVGQPGARLLVLNVLIN</sequence>